<dbReference type="STRING" id="575540.Isop_1083"/>
<dbReference type="KEGG" id="ipa:Isop_1083"/>
<proteinExistence type="predicted"/>
<evidence type="ECO:0000259" key="1">
    <source>
        <dbReference type="Pfam" id="PF01370"/>
    </source>
</evidence>
<evidence type="ECO:0000313" key="2">
    <source>
        <dbReference type="EMBL" id="ADV61671.1"/>
    </source>
</evidence>
<dbReference type="HOGENOM" id="CLU_049717_0_0_0"/>
<organism evidence="2 3">
    <name type="scientific">Isosphaera pallida (strain ATCC 43644 / DSM 9630 / IS1B)</name>
    <dbReference type="NCBI Taxonomy" id="575540"/>
    <lineage>
        <taxon>Bacteria</taxon>
        <taxon>Pseudomonadati</taxon>
        <taxon>Planctomycetota</taxon>
        <taxon>Planctomycetia</taxon>
        <taxon>Isosphaerales</taxon>
        <taxon>Isosphaeraceae</taxon>
        <taxon>Isosphaera</taxon>
    </lineage>
</organism>
<feature type="domain" description="NAD-dependent epimerase/dehydratase" evidence="1">
    <location>
        <begin position="7"/>
        <end position="223"/>
    </location>
</feature>
<dbReference type="InterPro" id="IPR036291">
    <property type="entry name" value="NAD(P)-bd_dom_sf"/>
</dbReference>
<protein>
    <submittedName>
        <fullName evidence="2">NAD-dependent epimerase/dehydratase</fullName>
    </submittedName>
</protein>
<gene>
    <name evidence="2" type="ordered locus">Isop_1083</name>
</gene>
<dbReference type="AlphaFoldDB" id="E8R4S5"/>
<dbReference type="EMBL" id="CP002353">
    <property type="protein sequence ID" value="ADV61671.1"/>
    <property type="molecule type" value="Genomic_DNA"/>
</dbReference>
<dbReference type="RefSeq" id="WP_013563960.1">
    <property type="nucleotide sequence ID" value="NC_014962.1"/>
</dbReference>
<reference evidence="2 3" key="2">
    <citation type="journal article" date="2011" name="Stand. Genomic Sci.">
        <title>Complete genome sequence of Isosphaera pallida type strain (IS1B).</title>
        <authorList>
            <consortium name="US DOE Joint Genome Institute (JGI-PGF)"/>
            <person name="Goker M."/>
            <person name="Cleland D."/>
            <person name="Saunders E."/>
            <person name="Lapidus A."/>
            <person name="Nolan M."/>
            <person name="Lucas S."/>
            <person name="Hammon N."/>
            <person name="Deshpande S."/>
            <person name="Cheng J.F."/>
            <person name="Tapia R."/>
            <person name="Han C."/>
            <person name="Goodwin L."/>
            <person name="Pitluck S."/>
            <person name="Liolios K."/>
            <person name="Pagani I."/>
            <person name="Ivanova N."/>
            <person name="Mavromatis K."/>
            <person name="Pati A."/>
            <person name="Chen A."/>
            <person name="Palaniappan K."/>
            <person name="Land M."/>
            <person name="Hauser L."/>
            <person name="Chang Y.J."/>
            <person name="Jeffries C.D."/>
            <person name="Detter J.C."/>
            <person name="Beck B."/>
            <person name="Woyke T."/>
            <person name="Bristow J."/>
            <person name="Eisen J.A."/>
            <person name="Markowitz V."/>
            <person name="Hugenholtz P."/>
            <person name="Kyrpides N.C."/>
            <person name="Klenk H.P."/>
        </authorList>
    </citation>
    <scope>NUCLEOTIDE SEQUENCE [LARGE SCALE GENOMIC DNA]</scope>
    <source>
        <strain evidence="3">ATCC 43644 / DSM 9630 / IS1B</strain>
    </source>
</reference>
<sequence>MGQHKPILVVGAGGAWGAGVVQTWLDRCLGPVRVLVRSIARTRRRHPEAAWLEQVEWREGDPSDIEVLLEAVVGCGILVQAARAAPILRTRLQTDLDARAYAAACAEGARLVIWDDTVGFASELTPVIEESTPADPFDERGAARNQWLSRVRDSAGVGAPVLVVRSGEPFGPGVRSGWTTRVFNAARAHQPIAVPGDPHAPFTAAYVPDLVRLTVDLLDRPAQPLNPVEVVHLAGPQFESRWAFACQVAAACQQPDRLVRSVPWWLMAALGLIDPEAQVYYAQRRAIDRPVRLDDPRRRELLPDFQLTPVTEAIDRTLQAGEPIL</sequence>
<dbReference type="Proteomes" id="UP000008631">
    <property type="component" value="Chromosome"/>
</dbReference>
<dbReference type="Pfam" id="PF01370">
    <property type="entry name" value="Epimerase"/>
    <property type="match status" value="1"/>
</dbReference>
<dbReference type="OrthoDB" id="112777at2"/>
<name>E8R4S5_ISOPI</name>
<accession>E8R4S5</accession>
<evidence type="ECO:0000313" key="3">
    <source>
        <dbReference type="Proteomes" id="UP000008631"/>
    </source>
</evidence>
<dbReference type="SUPFAM" id="SSF51735">
    <property type="entry name" value="NAD(P)-binding Rossmann-fold domains"/>
    <property type="match status" value="1"/>
</dbReference>
<dbReference type="InParanoid" id="E8R4S5"/>
<dbReference type="InterPro" id="IPR001509">
    <property type="entry name" value="Epimerase_deHydtase"/>
</dbReference>
<keyword evidence="3" id="KW-1185">Reference proteome</keyword>
<dbReference type="Gene3D" id="3.40.50.720">
    <property type="entry name" value="NAD(P)-binding Rossmann-like Domain"/>
    <property type="match status" value="1"/>
</dbReference>
<dbReference type="eggNOG" id="COG0451">
    <property type="taxonomic scope" value="Bacteria"/>
</dbReference>
<reference key="1">
    <citation type="submission" date="2010-11" db="EMBL/GenBank/DDBJ databases">
        <title>The complete sequence of chromosome of Isophaera pallida ATCC 43644.</title>
        <authorList>
            <consortium name="US DOE Joint Genome Institute (JGI-PGF)"/>
            <person name="Lucas S."/>
            <person name="Copeland A."/>
            <person name="Lapidus A."/>
            <person name="Bruce D."/>
            <person name="Goodwin L."/>
            <person name="Pitluck S."/>
            <person name="Kyrpides N."/>
            <person name="Mavromatis K."/>
            <person name="Pagani I."/>
            <person name="Ivanova N."/>
            <person name="Saunders E."/>
            <person name="Brettin T."/>
            <person name="Detter J.C."/>
            <person name="Han C."/>
            <person name="Tapia R."/>
            <person name="Land M."/>
            <person name="Hauser L."/>
            <person name="Markowitz V."/>
            <person name="Cheng J.-F."/>
            <person name="Hugenholtz P."/>
            <person name="Woyke T."/>
            <person name="Wu D."/>
            <person name="Eisen J.A."/>
        </authorList>
    </citation>
    <scope>NUCLEOTIDE SEQUENCE</scope>
    <source>
        <strain>ATCC 43644</strain>
    </source>
</reference>